<sequence>MPPDVDVSGSLVPDLIGCATLRFPGKVAVDVDGDTLTFAELSDRASRLARALLDRGIGEGERVALLALNERETLEIRVGAQRAGAILVPLNYRLAEAELHACVEDCAPRLMIAGPDFADVAARMPVPAVLHLGDRSYEDALAAADPMPVPAGYPPERICHISYTSGTTARPKGVMLSNRSIHHGTMAMGHELGSHPQAVFLASTPLFHVGSQVGYSCVYLGGTHVQMRKFDPDGFLATLERTQATHCQLVPAMIQMVVDRWGDRPPSSLQRVLYGAAPMPPALLRSAIESLGCEFVNGYGSTEAMGISFLAPHEHDPDGAPERLASVGRSSTLSACRVVSEDGRDAAPGEVGEVLGRGPALMSGYWRNPEATAEALRDGWMHTGDLAYRDEDGYLYLVDRRNDKIVTGGENVFPSEVENVILSHPAVAEVAVIGVPDRTWGEAVTAVVVLHDGASADESDIVAHCRGSLAGYKVPKLVRFHDAPLPRTPTGKLLRRDLRRTWPQPAGA</sequence>
<dbReference type="InterPro" id="IPR025110">
    <property type="entry name" value="AMP-bd_C"/>
</dbReference>
<dbReference type="InterPro" id="IPR042099">
    <property type="entry name" value="ANL_N_sf"/>
</dbReference>
<evidence type="ECO:0000259" key="3">
    <source>
        <dbReference type="Pfam" id="PF00501"/>
    </source>
</evidence>
<dbReference type="PANTHER" id="PTHR43767">
    <property type="entry name" value="LONG-CHAIN-FATTY-ACID--COA LIGASE"/>
    <property type="match status" value="1"/>
</dbReference>
<keyword evidence="6" id="KW-1185">Reference proteome</keyword>
<protein>
    <submittedName>
        <fullName evidence="5">Long-chain-fatty-acid--CoA ligase</fullName>
        <ecNumber evidence="5">6.2.1.3</ecNumber>
    </submittedName>
</protein>
<accession>A0A9E6XUV8</accession>
<dbReference type="Gene3D" id="3.40.50.12780">
    <property type="entry name" value="N-terminal domain of ligase-like"/>
    <property type="match status" value="1"/>
</dbReference>
<keyword evidence="2 5" id="KW-0436">Ligase</keyword>
<feature type="domain" description="AMP-binding enzyme C-terminal" evidence="4">
    <location>
        <begin position="416"/>
        <end position="492"/>
    </location>
</feature>
<dbReference type="Pfam" id="PF13193">
    <property type="entry name" value="AMP-binding_C"/>
    <property type="match status" value="1"/>
</dbReference>
<dbReference type="EMBL" id="CP087164">
    <property type="protein sequence ID" value="UGS34841.1"/>
    <property type="molecule type" value="Genomic_DNA"/>
</dbReference>
<evidence type="ECO:0000313" key="6">
    <source>
        <dbReference type="Proteomes" id="UP001162834"/>
    </source>
</evidence>
<evidence type="ECO:0000313" key="5">
    <source>
        <dbReference type="EMBL" id="UGS34841.1"/>
    </source>
</evidence>
<dbReference type="Gene3D" id="3.30.300.30">
    <property type="match status" value="1"/>
</dbReference>
<proteinExistence type="inferred from homology"/>
<comment type="similarity">
    <text evidence="1">Belongs to the ATP-dependent AMP-binding enzyme family.</text>
</comment>
<dbReference type="KEGG" id="sbae:DSM104329_01223"/>
<dbReference type="PANTHER" id="PTHR43767:SF7">
    <property type="entry name" value="MEDIUM_LONG-CHAIN-FATTY-ACID--COA LIGASE FADD8"/>
    <property type="match status" value="1"/>
</dbReference>
<dbReference type="GO" id="GO:0004467">
    <property type="term" value="F:long-chain fatty acid-CoA ligase activity"/>
    <property type="evidence" value="ECO:0007669"/>
    <property type="project" value="UniProtKB-EC"/>
</dbReference>
<evidence type="ECO:0000256" key="1">
    <source>
        <dbReference type="ARBA" id="ARBA00006432"/>
    </source>
</evidence>
<dbReference type="InterPro" id="IPR000873">
    <property type="entry name" value="AMP-dep_synth/lig_dom"/>
</dbReference>
<reference evidence="5" key="1">
    <citation type="journal article" date="2022" name="Int. J. Syst. Evol. Microbiol.">
        <title>Pseudomonas aegrilactucae sp. nov. and Pseudomonas morbosilactucae sp. nov., pathogens causing bacterial rot of lettuce in Japan.</title>
        <authorList>
            <person name="Sawada H."/>
            <person name="Fujikawa T."/>
            <person name="Satou M."/>
        </authorList>
    </citation>
    <scope>NUCLEOTIDE SEQUENCE</scope>
    <source>
        <strain evidence="5">0166_1</strain>
    </source>
</reference>
<feature type="domain" description="AMP-dependent synthetase/ligase" evidence="3">
    <location>
        <begin position="22"/>
        <end position="366"/>
    </location>
</feature>
<organism evidence="5 6">
    <name type="scientific">Capillimicrobium parvum</name>
    <dbReference type="NCBI Taxonomy" id="2884022"/>
    <lineage>
        <taxon>Bacteria</taxon>
        <taxon>Bacillati</taxon>
        <taxon>Actinomycetota</taxon>
        <taxon>Thermoleophilia</taxon>
        <taxon>Solirubrobacterales</taxon>
        <taxon>Capillimicrobiaceae</taxon>
        <taxon>Capillimicrobium</taxon>
    </lineage>
</organism>
<evidence type="ECO:0000259" key="4">
    <source>
        <dbReference type="Pfam" id="PF13193"/>
    </source>
</evidence>
<gene>
    <name evidence="5" type="primary">lcfB_4</name>
    <name evidence="5" type="ORF">DSM104329_01223</name>
</gene>
<dbReference type="RefSeq" id="WP_259314507.1">
    <property type="nucleotide sequence ID" value="NZ_CP087164.1"/>
</dbReference>
<dbReference type="AlphaFoldDB" id="A0A9E6XUV8"/>
<dbReference type="SUPFAM" id="SSF56801">
    <property type="entry name" value="Acetyl-CoA synthetase-like"/>
    <property type="match status" value="1"/>
</dbReference>
<dbReference type="InterPro" id="IPR045851">
    <property type="entry name" value="AMP-bd_C_sf"/>
</dbReference>
<dbReference type="FunFam" id="3.30.300.30:FF:000008">
    <property type="entry name" value="2,3-dihydroxybenzoate-AMP ligase"/>
    <property type="match status" value="1"/>
</dbReference>
<evidence type="ECO:0000256" key="2">
    <source>
        <dbReference type="ARBA" id="ARBA00022598"/>
    </source>
</evidence>
<dbReference type="EC" id="6.2.1.3" evidence="5"/>
<dbReference type="Pfam" id="PF00501">
    <property type="entry name" value="AMP-binding"/>
    <property type="match status" value="1"/>
</dbReference>
<name>A0A9E6XUV8_9ACTN</name>
<dbReference type="Proteomes" id="UP001162834">
    <property type="component" value="Chromosome"/>
</dbReference>
<dbReference type="InterPro" id="IPR050237">
    <property type="entry name" value="ATP-dep_AMP-bd_enzyme"/>
</dbReference>